<accession>A0ABR7K396</accession>
<feature type="domain" description="PepSY" evidence="3">
    <location>
        <begin position="63"/>
        <end position="124"/>
    </location>
</feature>
<evidence type="ECO:0000256" key="1">
    <source>
        <dbReference type="SAM" id="MobiDB-lite"/>
    </source>
</evidence>
<dbReference type="RefSeq" id="WP_187005806.1">
    <property type="nucleotide sequence ID" value="NZ_JACRWD010000001.1"/>
</dbReference>
<feature type="region of interest" description="Disordered" evidence="1">
    <location>
        <begin position="220"/>
        <end position="241"/>
    </location>
</feature>
<proteinExistence type="predicted"/>
<name>A0ABR7K396_9FIRM</name>
<evidence type="ECO:0000313" key="5">
    <source>
        <dbReference type="Proteomes" id="UP000611796"/>
    </source>
</evidence>
<keyword evidence="2" id="KW-1133">Transmembrane helix</keyword>
<dbReference type="Gene3D" id="3.10.450.40">
    <property type="match status" value="2"/>
</dbReference>
<keyword evidence="2" id="KW-0472">Membrane</keyword>
<organism evidence="4 5">
    <name type="scientific">Paeniclostridium hominis</name>
    <dbReference type="NCBI Taxonomy" id="2764329"/>
    <lineage>
        <taxon>Bacteria</taxon>
        <taxon>Bacillati</taxon>
        <taxon>Bacillota</taxon>
        <taxon>Clostridia</taxon>
        <taxon>Peptostreptococcales</taxon>
        <taxon>Peptostreptococcaceae</taxon>
        <taxon>Paeniclostridium</taxon>
    </lineage>
</organism>
<dbReference type="Pfam" id="PF03413">
    <property type="entry name" value="PepSY"/>
    <property type="match status" value="2"/>
</dbReference>
<reference evidence="4 5" key="1">
    <citation type="submission" date="2020-08" db="EMBL/GenBank/DDBJ databases">
        <authorList>
            <person name="Liu C."/>
            <person name="Sun Q."/>
        </authorList>
    </citation>
    <scope>NUCLEOTIDE SEQUENCE [LARGE SCALE GENOMIC DNA]</scope>
    <source>
        <strain evidence="4 5">NSJ-45</strain>
    </source>
</reference>
<evidence type="ECO:0000256" key="2">
    <source>
        <dbReference type="SAM" id="Phobius"/>
    </source>
</evidence>
<feature type="domain" description="PepSY" evidence="3">
    <location>
        <begin position="159"/>
        <end position="217"/>
    </location>
</feature>
<keyword evidence="2" id="KW-0812">Transmembrane</keyword>
<gene>
    <name evidence="4" type="ORF">H8891_07190</name>
</gene>
<evidence type="ECO:0000313" key="4">
    <source>
        <dbReference type="EMBL" id="MBC6003583.1"/>
    </source>
</evidence>
<feature type="transmembrane region" description="Helical" evidence="2">
    <location>
        <begin position="35"/>
        <end position="58"/>
    </location>
</feature>
<keyword evidence="5" id="KW-1185">Reference proteome</keyword>
<comment type="caution">
    <text evidence="4">The sequence shown here is derived from an EMBL/GenBank/DDBJ whole genome shotgun (WGS) entry which is preliminary data.</text>
</comment>
<sequence length="241" mass="27601">MKREDIKNKLETYKNEGFEKSKEMIKEKKGKIKKFAILTLTGSIVLAGIGAGTAFAFVKSNTKYSQEKLKEIALSKIPGEVVGVKKDIDEDSMSLTYEFKIKDKNNMLNEIELDSKTGAIIDIENHNDHKDYDDNDHKKYNSNDKNYSYNDLKANIKFSQEDAKKIALEKVSGEVLKVKEEIDEDNNSLVYEFKIKTKDNTIKEVEVDSKMGNIVDIDNHDDDFNLENQNNKVDSNKDLKK</sequence>
<dbReference type="Proteomes" id="UP000611796">
    <property type="component" value="Unassembled WGS sequence"/>
</dbReference>
<dbReference type="InterPro" id="IPR025711">
    <property type="entry name" value="PepSY"/>
</dbReference>
<evidence type="ECO:0000259" key="3">
    <source>
        <dbReference type="Pfam" id="PF03413"/>
    </source>
</evidence>
<protein>
    <submittedName>
        <fullName evidence="4">PepSY domain-containing protein</fullName>
    </submittedName>
</protein>
<dbReference type="EMBL" id="JACRWD010000001">
    <property type="protein sequence ID" value="MBC6003583.1"/>
    <property type="molecule type" value="Genomic_DNA"/>
</dbReference>